<evidence type="ECO:0000313" key="2">
    <source>
        <dbReference type="EnsemblPlants" id="Kaladp0674s0042.1.v1.1.CDS.1"/>
    </source>
</evidence>
<keyword evidence="3" id="KW-1185">Reference proteome</keyword>
<dbReference type="EnsemblPlants" id="Kaladp0674s0042.1.v1.1">
    <property type="protein sequence ID" value="Kaladp0674s0042.1.v1.1.CDS.1"/>
    <property type="gene ID" value="Kaladp0674s0042.v1.1"/>
</dbReference>
<name>A0A7N0VEQ5_KALFE</name>
<dbReference type="Proteomes" id="UP000594263">
    <property type="component" value="Unplaced"/>
</dbReference>
<dbReference type="GO" id="GO:0035251">
    <property type="term" value="F:UDP-glucosyltransferase activity"/>
    <property type="evidence" value="ECO:0007669"/>
    <property type="project" value="TreeGrafter"/>
</dbReference>
<proteinExistence type="inferred from homology"/>
<sequence>MADSGSRTPHMLVITFPAIGHINPQLKLAHHLLAAGLTLTFMLTPKNLKPLLSLHSCEKIRTLVLPLPDTPGLPPGVENLAEVPGVHLAWLFVQAYANLSALIRCWVESHPYSPMAIMSDIFFSVEAGRLAGCLRIKLIGFSPQNALCVRGFWVRPKAAKVNSAIVSS</sequence>
<accession>A0A7N0VEQ5</accession>
<evidence type="ECO:0000313" key="3">
    <source>
        <dbReference type="Proteomes" id="UP000594263"/>
    </source>
</evidence>
<dbReference type="PANTHER" id="PTHR48047">
    <property type="entry name" value="GLYCOSYLTRANSFERASE"/>
    <property type="match status" value="1"/>
</dbReference>
<dbReference type="SUPFAM" id="SSF53756">
    <property type="entry name" value="UDP-Glycosyltransferase/glycogen phosphorylase"/>
    <property type="match status" value="1"/>
</dbReference>
<dbReference type="Gramene" id="Kaladp0674s0042.1.v1.1">
    <property type="protein sequence ID" value="Kaladp0674s0042.1.v1.1.CDS.1"/>
    <property type="gene ID" value="Kaladp0674s0042.v1.1"/>
</dbReference>
<evidence type="ECO:0000256" key="1">
    <source>
        <dbReference type="ARBA" id="ARBA00009995"/>
    </source>
</evidence>
<comment type="similarity">
    <text evidence="1">Belongs to the UDP-glycosyltransferase family.</text>
</comment>
<dbReference type="AlphaFoldDB" id="A0A7N0VEQ5"/>
<dbReference type="PANTHER" id="PTHR48047:SF8">
    <property type="entry name" value="FLAVONOL 3-O-GLUCOSYLTRANSFERASE UGT89B1"/>
    <property type="match status" value="1"/>
</dbReference>
<organism evidence="2 3">
    <name type="scientific">Kalanchoe fedtschenkoi</name>
    <name type="common">Lavender scallops</name>
    <name type="synonym">South American air plant</name>
    <dbReference type="NCBI Taxonomy" id="63787"/>
    <lineage>
        <taxon>Eukaryota</taxon>
        <taxon>Viridiplantae</taxon>
        <taxon>Streptophyta</taxon>
        <taxon>Embryophyta</taxon>
        <taxon>Tracheophyta</taxon>
        <taxon>Spermatophyta</taxon>
        <taxon>Magnoliopsida</taxon>
        <taxon>eudicotyledons</taxon>
        <taxon>Gunneridae</taxon>
        <taxon>Pentapetalae</taxon>
        <taxon>Saxifragales</taxon>
        <taxon>Crassulaceae</taxon>
        <taxon>Kalanchoe</taxon>
    </lineage>
</organism>
<reference evidence="2" key="1">
    <citation type="submission" date="2021-01" db="UniProtKB">
        <authorList>
            <consortium name="EnsemblPlants"/>
        </authorList>
    </citation>
    <scope>IDENTIFICATION</scope>
</reference>
<protein>
    <submittedName>
        <fullName evidence="2">Uncharacterized protein</fullName>
    </submittedName>
</protein>
<dbReference type="Gene3D" id="3.40.50.2000">
    <property type="entry name" value="Glycogen Phosphorylase B"/>
    <property type="match status" value="1"/>
</dbReference>